<evidence type="ECO:0000313" key="3">
    <source>
        <dbReference type="EMBL" id="GGH00257.1"/>
    </source>
</evidence>
<evidence type="ECO:0000313" key="5">
    <source>
        <dbReference type="Proteomes" id="UP000532273"/>
    </source>
</evidence>
<dbReference type="Pfam" id="PF13424">
    <property type="entry name" value="TPR_12"/>
    <property type="match status" value="1"/>
</dbReference>
<dbReference type="Proteomes" id="UP000532273">
    <property type="component" value="Unassembled WGS sequence"/>
</dbReference>
<dbReference type="RefSeq" id="WP_229685059.1">
    <property type="nucleotide sequence ID" value="NZ_BMHZ01000002.1"/>
</dbReference>
<sequence>MQALSLFSTIADIIAFNMTKPISVLIFFLFFLLTASAREEKFESIIALNQKDPTAALARLKKIYAKAIDDNDELLEGKCLQQMGKICYTQGHFSQSLEFFLKADKIFGNADQPLLLAANLNDAGVLYYYMKQKDKAMHSYSKAIGIYKRSNNLAGQVTVLGNIGQLYEKRQLYDSAFYYQKLALKINGKINDKSAAAKIHENLGSIYEDLERYDSAYVHFKESLKLYQEDHNNLGSIEVINNLGDILRKTGQYKESIAQTETALKLAEKMGNSYQVSSCCRDLGKAYELLNNMDSAYHYVKLGYKYTIDLYSEDGARQAAFLQVLYDINKKSDEINKLKNDRKVNRIIAFSATIVVILLVVLGFVIFSRQRLKLKDQQMLARQKAIEHGMTSLELKNLQLEEQHLKQLLEVKSRELSTHTLNLIKHNQFLENLRSTLQAMVKEDKRDQKKQMNQILTEINQSFNHERNWKEFTMAFEQVHHQFLENLKKYSSELTSADMRLIALLKMNLDSGDIATLLGISTDSLRVSRYRLRKKLNLAQGDNLSAFIQAL</sequence>
<gene>
    <name evidence="3" type="ORF">GCM10007422_13460</name>
    <name evidence="4" type="ORF">GGQ60_000175</name>
</gene>
<dbReference type="EMBL" id="JACIEF010000001">
    <property type="protein sequence ID" value="MBB4106215.1"/>
    <property type="molecule type" value="Genomic_DNA"/>
</dbReference>
<keyword evidence="2" id="KW-0812">Transmembrane</keyword>
<evidence type="ECO:0000256" key="2">
    <source>
        <dbReference type="SAM" id="Phobius"/>
    </source>
</evidence>
<keyword evidence="6" id="KW-1185">Reference proteome</keyword>
<feature type="repeat" description="TPR" evidence="1">
    <location>
        <begin position="237"/>
        <end position="270"/>
    </location>
</feature>
<dbReference type="Proteomes" id="UP000642938">
    <property type="component" value="Unassembled WGS sequence"/>
</dbReference>
<dbReference type="AlphaFoldDB" id="A0A7W6K6R1"/>
<keyword evidence="1" id="KW-0802">TPR repeat</keyword>
<accession>A0A7W6K6R1</accession>
<dbReference type="InterPro" id="IPR016032">
    <property type="entry name" value="Sig_transdc_resp-reg_C-effctor"/>
</dbReference>
<dbReference type="InterPro" id="IPR019734">
    <property type="entry name" value="TPR_rpt"/>
</dbReference>
<dbReference type="SMART" id="SM00028">
    <property type="entry name" value="TPR"/>
    <property type="match status" value="6"/>
</dbReference>
<reference evidence="3" key="1">
    <citation type="journal article" date="2014" name="Int. J. Syst. Evol. Microbiol.">
        <title>Complete genome of a new Firmicutes species belonging to the dominant human colonic microbiota ('Ruminococcus bicirculans') reveals two chromosomes and a selective capacity to utilize plant glucans.</title>
        <authorList>
            <consortium name="NISC Comparative Sequencing Program"/>
            <person name="Wegmann U."/>
            <person name="Louis P."/>
            <person name="Goesmann A."/>
            <person name="Henrissat B."/>
            <person name="Duncan S.H."/>
            <person name="Flint H.J."/>
        </authorList>
    </citation>
    <scope>NUCLEOTIDE SEQUENCE</scope>
    <source>
        <strain evidence="3">CGMCC 1.15287</strain>
    </source>
</reference>
<keyword evidence="2" id="KW-1133">Transmembrane helix</keyword>
<feature type="repeat" description="TPR" evidence="1">
    <location>
        <begin position="197"/>
        <end position="230"/>
    </location>
</feature>
<name>A0A7W6K6R1_9SPHI</name>
<organism evidence="4 5">
    <name type="scientific">Pedobacter zeae</name>
    <dbReference type="NCBI Taxonomy" id="1737356"/>
    <lineage>
        <taxon>Bacteria</taxon>
        <taxon>Pseudomonadati</taxon>
        <taxon>Bacteroidota</taxon>
        <taxon>Sphingobacteriia</taxon>
        <taxon>Sphingobacteriales</taxon>
        <taxon>Sphingobacteriaceae</taxon>
        <taxon>Pedobacter</taxon>
    </lineage>
</organism>
<keyword evidence="2" id="KW-0472">Membrane</keyword>
<proteinExistence type="predicted"/>
<dbReference type="Gene3D" id="1.25.40.10">
    <property type="entry name" value="Tetratricopeptide repeat domain"/>
    <property type="match status" value="2"/>
</dbReference>
<dbReference type="SUPFAM" id="SSF46894">
    <property type="entry name" value="C-terminal effector domain of the bipartite response regulators"/>
    <property type="match status" value="1"/>
</dbReference>
<reference evidence="4 5" key="3">
    <citation type="submission" date="2020-08" db="EMBL/GenBank/DDBJ databases">
        <title>Genomic Encyclopedia of Type Strains, Phase IV (KMG-IV): sequencing the most valuable type-strain genomes for metagenomic binning, comparative biology and taxonomic classification.</title>
        <authorList>
            <person name="Goeker M."/>
        </authorList>
    </citation>
    <scope>NUCLEOTIDE SEQUENCE [LARGE SCALE GENOMIC DNA]</scope>
    <source>
        <strain evidence="4 5">DSM 100774</strain>
    </source>
</reference>
<evidence type="ECO:0000313" key="6">
    <source>
        <dbReference type="Proteomes" id="UP000642938"/>
    </source>
</evidence>
<evidence type="ECO:0000313" key="4">
    <source>
        <dbReference type="EMBL" id="MBB4106215.1"/>
    </source>
</evidence>
<evidence type="ECO:0000256" key="1">
    <source>
        <dbReference type="PROSITE-ProRule" id="PRU00339"/>
    </source>
</evidence>
<dbReference type="Pfam" id="PF13181">
    <property type="entry name" value="TPR_8"/>
    <property type="match status" value="1"/>
</dbReference>
<dbReference type="EMBL" id="BMHZ01000002">
    <property type="protein sequence ID" value="GGH00257.1"/>
    <property type="molecule type" value="Genomic_DNA"/>
</dbReference>
<dbReference type="PANTHER" id="PTHR10098">
    <property type="entry name" value="RAPSYN-RELATED"/>
    <property type="match status" value="1"/>
</dbReference>
<reference evidence="6" key="2">
    <citation type="journal article" date="2019" name="Int. J. Syst. Evol. Microbiol.">
        <title>The Global Catalogue of Microorganisms (GCM) 10K type strain sequencing project: providing services to taxonomists for standard genome sequencing and annotation.</title>
        <authorList>
            <consortium name="The Broad Institute Genomics Platform"/>
            <consortium name="The Broad Institute Genome Sequencing Center for Infectious Disease"/>
            <person name="Wu L."/>
            <person name="Ma J."/>
        </authorList>
    </citation>
    <scope>NUCLEOTIDE SEQUENCE [LARGE SCALE GENOMIC DNA]</scope>
    <source>
        <strain evidence="6">CGMCC 1.15287</strain>
    </source>
</reference>
<reference evidence="3" key="4">
    <citation type="submission" date="2024-05" db="EMBL/GenBank/DDBJ databases">
        <authorList>
            <person name="Sun Q."/>
            <person name="Zhou Y."/>
        </authorList>
    </citation>
    <scope>NUCLEOTIDE SEQUENCE</scope>
    <source>
        <strain evidence="3">CGMCC 1.15287</strain>
    </source>
</reference>
<dbReference type="GO" id="GO:0003677">
    <property type="term" value="F:DNA binding"/>
    <property type="evidence" value="ECO:0007669"/>
    <property type="project" value="InterPro"/>
</dbReference>
<comment type="caution">
    <text evidence="4">The sequence shown here is derived from an EMBL/GenBank/DDBJ whole genome shotgun (WGS) entry which is preliminary data.</text>
</comment>
<feature type="transmembrane region" description="Helical" evidence="2">
    <location>
        <begin position="347"/>
        <end position="367"/>
    </location>
</feature>
<dbReference type="PROSITE" id="PS50005">
    <property type="entry name" value="TPR"/>
    <property type="match status" value="2"/>
</dbReference>
<dbReference type="SUPFAM" id="SSF48452">
    <property type="entry name" value="TPR-like"/>
    <property type="match status" value="1"/>
</dbReference>
<dbReference type="InterPro" id="IPR011990">
    <property type="entry name" value="TPR-like_helical_dom_sf"/>
</dbReference>
<protein>
    <submittedName>
        <fullName evidence="4">Tetratricopeptide (TPR) repeat protein</fullName>
    </submittedName>
</protein>
<dbReference type="GO" id="GO:0006355">
    <property type="term" value="P:regulation of DNA-templated transcription"/>
    <property type="evidence" value="ECO:0007669"/>
    <property type="project" value="InterPro"/>
</dbReference>